<accession>A0ABD4Z8U6</accession>
<dbReference type="AlphaFoldDB" id="A0ABD4Z8U6"/>
<evidence type="ECO:0000256" key="1">
    <source>
        <dbReference type="SAM" id="Coils"/>
    </source>
</evidence>
<keyword evidence="1" id="KW-0175">Coiled coil</keyword>
<dbReference type="RefSeq" id="WP_285274119.1">
    <property type="nucleotide sequence ID" value="NZ_JASNVW010000004.1"/>
</dbReference>
<evidence type="ECO:0000313" key="3">
    <source>
        <dbReference type="Proteomes" id="UP001529235"/>
    </source>
</evidence>
<feature type="coiled-coil region" evidence="1">
    <location>
        <begin position="232"/>
        <end position="259"/>
    </location>
</feature>
<dbReference type="InterPro" id="IPR011335">
    <property type="entry name" value="Restrct_endonuc-II-like"/>
</dbReference>
<dbReference type="Proteomes" id="UP001529235">
    <property type="component" value="Unassembled WGS sequence"/>
</dbReference>
<organism evidence="2 3">
    <name type="scientific">Ignisphaera cupida</name>
    <dbReference type="NCBI Taxonomy" id="3050454"/>
    <lineage>
        <taxon>Archaea</taxon>
        <taxon>Thermoproteota</taxon>
        <taxon>Thermoprotei</taxon>
        <taxon>Desulfurococcales</taxon>
        <taxon>Desulfurococcaceae</taxon>
        <taxon>Ignisphaera</taxon>
    </lineage>
</organism>
<gene>
    <name evidence="2" type="ORF">QPL79_07140</name>
</gene>
<dbReference type="InterPro" id="IPR011856">
    <property type="entry name" value="tRNA_endonuc-like_dom_sf"/>
</dbReference>
<dbReference type="EMBL" id="JASNVW010000004">
    <property type="protein sequence ID" value="MDK6029134.1"/>
    <property type="molecule type" value="Genomic_DNA"/>
</dbReference>
<evidence type="ECO:0000313" key="2">
    <source>
        <dbReference type="EMBL" id="MDK6029134.1"/>
    </source>
</evidence>
<dbReference type="SUPFAM" id="SSF52980">
    <property type="entry name" value="Restriction endonuclease-like"/>
    <property type="match status" value="1"/>
</dbReference>
<sequence>MSNRSSFSASRRWLSSERIALRVLEELGFKILETRKKVLVNGIEVGEIDAVVEDSSGNKWGVEIKAGRIDVTGIRQIYVNSIIENVKPMVICKGFADDAAKELAEKLGVKVIELSDVFLVDSEELEIIVREVVENAIADYFELFFTMPSNIKQEWYETLKVLANSLTIDEACEKLGVDINTLAKRLNEMRERGLIPKWARKFSSIKRVAQIIVQRQAMSHAMEESHKILEMIKTLNTQFSQLIQMLSSLEKNLKSFEKNQ</sequence>
<protein>
    <submittedName>
        <fullName evidence="2">Recombinase RecB</fullName>
    </submittedName>
</protein>
<keyword evidence="3" id="KW-1185">Reference proteome</keyword>
<reference evidence="2 3" key="1">
    <citation type="submission" date="2023-05" db="EMBL/GenBank/DDBJ databases">
        <title>A new hyperthermophilic archaea 'Ignisphaera cupida' sp. nov. and description of the family 'Ignisphaeraceae' fam. nov.</title>
        <authorList>
            <person name="Podosokorskaya O.A."/>
            <person name="Elcheninov A.G."/>
            <person name="Klukina A."/>
            <person name="Merkel A.Y."/>
        </authorList>
    </citation>
    <scope>NUCLEOTIDE SEQUENCE [LARGE SCALE GENOMIC DNA]</scope>
    <source>
        <strain evidence="2 3">4213-co</strain>
    </source>
</reference>
<proteinExistence type="predicted"/>
<name>A0ABD4Z8U6_9CREN</name>
<dbReference type="Gene3D" id="3.40.1350.10">
    <property type="match status" value="1"/>
</dbReference>
<comment type="caution">
    <text evidence="2">The sequence shown here is derived from an EMBL/GenBank/DDBJ whole genome shotgun (WGS) entry which is preliminary data.</text>
</comment>